<sequence>MPRRPCGSLTAVPWVSLQCDCMEFYQ</sequence>
<protein>
    <submittedName>
        <fullName evidence="1">Uncharacterized protein</fullName>
    </submittedName>
</protein>
<organism evidence="1">
    <name type="scientific">Anguilla anguilla</name>
    <name type="common">European freshwater eel</name>
    <name type="synonym">Muraena anguilla</name>
    <dbReference type="NCBI Taxonomy" id="7936"/>
    <lineage>
        <taxon>Eukaryota</taxon>
        <taxon>Metazoa</taxon>
        <taxon>Chordata</taxon>
        <taxon>Craniata</taxon>
        <taxon>Vertebrata</taxon>
        <taxon>Euteleostomi</taxon>
        <taxon>Actinopterygii</taxon>
        <taxon>Neopterygii</taxon>
        <taxon>Teleostei</taxon>
        <taxon>Anguilliformes</taxon>
        <taxon>Anguillidae</taxon>
        <taxon>Anguilla</taxon>
    </lineage>
</organism>
<reference evidence="1" key="1">
    <citation type="submission" date="2014-11" db="EMBL/GenBank/DDBJ databases">
        <authorList>
            <person name="Amaro Gonzalez C."/>
        </authorList>
    </citation>
    <scope>NUCLEOTIDE SEQUENCE</scope>
</reference>
<name>A0A0E9VBA0_ANGAN</name>
<proteinExistence type="predicted"/>
<dbReference type="AlphaFoldDB" id="A0A0E9VBA0"/>
<evidence type="ECO:0000313" key="1">
    <source>
        <dbReference type="EMBL" id="JAH74730.1"/>
    </source>
</evidence>
<dbReference type="EMBL" id="GBXM01033847">
    <property type="protein sequence ID" value="JAH74730.1"/>
    <property type="molecule type" value="Transcribed_RNA"/>
</dbReference>
<reference evidence="1" key="2">
    <citation type="journal article" date="2015" name="Fish Shellfish Immunol.">
        <title>Early steps in the European eel (Anguilla anguilla)-Vibrio vulnificus interaction in the gills: Role of the RtxA13 toxin.</title>
        <authorList>
            <person name="Callol A."/>
            <person name="Pajuelo D."/>
            <person name="Ebbesson L."/>
            <person name="Teles M."/>
            <person name="MacKenzie S."/>
            <person name="Amaro C."/>
        </authorList>
    </citation>
    <scope>NUCLEOTIDE SEQUENCE</scope>
</reference>
<accession>A0A0E9VBA0</accession>